<feature type="transmembrane region" description="Helical" evidence="2">
    <location>
        <begin position="139"/>
        <end position="160"/>
    </location>
</feature>
<dbReference type="Proteomes" id="UP000270094">
    <property type="component" value="Unassembled WGS sequence"/>
</dbReference>
<feature type="region of interest" description="Disordered" evidence="1">
    <location>
        <begin position="1"/>
        <end position="27"/>
    </location>
</feature>
<keyword evidence="4" id="KW-1185">Reference proteome</keyword>
<feature type="compositionally biased region" description="Basic and acidic residues" evidence="1">
    <location>
        <begin position="13"/>
        <end position="27"/>
    </location>
</feature>
<feature type="compositionally biased region" description="Polar residues" evidence="1">
    <location>
        <begin position="1"/>
        <end position="11"/>
    </location>
</feature>
<evidence type="ECO:0000313" key="4">
    <source>
        <dbReference type="Proteomes" id="UP000270094"/>
    </source>
</evidence>
<dbReference type="OrthoDB" id="5854078at2759"/>
<protein>
    <submittedName>
        <fullName evidence="3">Uncharacterized protein</fullName>
    </submittedName>
</protein>
<evidence type="ECO:0000256" key="2">
    <source>
        <dbReference type="SAM" id="Phobius"/>
    </source>
</evidence>
<name>A0A3P7I0W0_STRVU</name>
<organism evidence="3 4">
    <name type="scientific">Strongylus vulgaris</name>
    <name type="common">Blood worm</name>
    <dbReference type="NCBI Taxonomy" id="40348"/>
    <lineage>
        <taxon>Eukaryota</taxon>
        <taxon>Metazoa</taxon>
        <taxon>Ecdysozoa</taxon>
        <taxon>Nematoda</taxon>
        <taxon>Chromadorea</taxon>
        <taxon>Rhabditida</taxon>
        <taxon>Rhabditina</taxon>
        <taxon>Rhabditomorpha</taxon>
        <taxon>Strongyloidea</taxon>
        <taxon>Strongylidae</taxon>
        <taxon>Strongylus</taxon>
    </lineage>
</organism>
<evidence type="ECO:0000256" key="1">
    <source>
        <dbReference type="SAM" id="MobiDB-lite"/>
    </source>
</evidence>
<dbReference type="EMBL" id="UYYB01002288">
    <property type="protein sequence ID" value="VDM66200.1"/>
    <property type="molecule type" value="Genomic_DNA"/>
</dbReference>
<proteinExistence type="predicted"/>
<keyword evidence="2" id="KW-0472">Membrane</keyword>
<evidence type="ECO:0000313" key="3">
    <source>
        <dbReference type="EMBL" id="VDM66200.1"/>
    </source>
</evidence>
<reference evidence="3 4" key="1">
    <citation type="submission" date="2018-11" db="EMBL/GenBank/DDBJ databases">
        <authorList>
            <consortium name="Pathogen Informatics"/>
        </authorList>
    </citation>
    <scope>NUCLEOTIDE SEQUENCE [LARGE SCALE GENOMIC DNA]</scope>
</reference>
<accession>A0A3P7I0W0</accession>
<gene>
    <name evidence="3" type="ORF">SVUK_LOCUS1198</name>
</gene>
<dbReference type="AlphaFoldDB" id="A0A3P7I0W0"/>
<sequence>MDHFSDANNPSDLIKELRKERENVGPSRIKEDRHEKGEFMDRTQLAEEMKETHGLRLKGNVLNGMLVVDLGCGGRCPNSCSHSYTFVLQTLLSFIGIREDQEVSALRGEPTEAEQMKMFLEGLSDKEKKKLMKENTNHLIQILQVNLISWLMVLLAQIFLLPDSEEDAKKSKRRQDSSSSNG</sequence>
<keyword evidence="2" id="KW-0812">Transmembrane</keyword>
<keyword evidence="2" id="KW-1133">Transmembrane helix</keyword>